<evidence type="ECO:0000313" key="6">
    <source>
        <dbReference type="EMBL" id="AGM41658.1"/>
    </source>
</evidence>
<evidence type="ECO:0000256" key="3">
    <source>
        <dbReference type="ARBA" id="ARBA00023004"/>
    </source>
</evidence>
<dbReference type="EMBL" id="CP005963">
    <property type="protein sequence ID" value="AGM41658.1"/>
    <property type="molecule type" value="Genomic_DNA"/>
</dbReference>
<sequence>MGVQRLLQVTDTHLLADPAAQHAGVSVESRFQATLAAMQPWAAEAHALVHTGDLVDDGSVAAYQRLRAALETLGLPGRVTPGNHDERRAMAEVFSDGLITAARSLALGDWCVVMLDTLSEGEVPGQLTADELAGLDAALAATDARHVLLALHHPPCPVGTVWLDAIGLQEPAALRARLLEDGRIRGLVMGHVHQAFDGTLDGCRCLATPATAAPFLAGAETFALDDGPPGFRWLDLHPDGRIETGVEFATPDEDNPLSSASSSL</sequence>
<proteinExistence type="inferred from homology"/>
<dbReference type="AlphaFoldDB" id="R4VQC9"/>
<dbReference type="PATRIC" id="fig|1260251.3.peg.1583"/>
<keyword evidence="1" id="KW-0479">Metal-binding</keyword>
<dbReference type="Proteomes" id="UP000017881">
    <property type="component" value="Chromosome"/>
</dbReference>
<dbReference type="InterPro" id="IPR050884">
    <property type="entry name" value="CNP_phosphodiesterase-III"/>
</dbReference>
<dbReference type="OrthoDB" id="9784378at2"/>
<dbReference type="HOGENOM" id="CLU_070320_0_0_6"/>
<dbReference type="Pfam" id="PF00149">
    <property type="entry name" value="Metallophos"/>
    <property type="match status" value="1"/>
</dbReference>
<evidence type="ECO:0000256" key="4">
    <source>
        <dbReference type="ARBA" id="ARBA00025742"/>
    </source>
</evidence>
<dbReference type="InterPro" id="IPR004843">
    <property type="entry name" value="Calcineurin-like_PHP"/>
</dbReference>
<dbReference type="PANTHER" id="PTHR42988:SF2">
    <property type="entry name" value="CYCLIC NUCLEOTIDE PHOSPHODIESTERASE CBUA0032-RELATED"/>
    <property type="match status" value="1"/>
</dbReference>
<dbReference type="KEGG" id="ssal:SPISAL_07820"/>
<keyword evidence="3" id="KW-0408">Iron</keyword>
<dbReference type="RefSeq" id="WP_016353965.1">
    <property type="nucleotide sequence ID" value="NC_021291.1"/>
</dbReference>
<feature type="domain" description="Calcineurin-like phosphoesterase" evidence="5">
    <location>
        <begin position="5"/>
        <end position="194"/>
    </location>
</feature>
<gene>
    <name evidence="6" type="ORF">SPISAL_07820</name>
</gene>
<dbReference type="GO" id="GO:0046872">
    <property type="term" value="F:metal ion binding"/>
    <property type="evidence" value="ECO:0007669"/>
    <property type="project" value="UniProtKB-KW"/>
</dbReference>
<dbReference type="GO" id="GO:0016787">
    <property type="term" value="F:hydrolase activity"/>
    <property type="evidence" value="ECO:0007669"/>
    <property type="project" value="UniProtKB-KW"/>
</dbReference>
<dbReference type="Gene3D" id="3.60.21.10">
    <property type="match status" value="1"/>
</dbReference>
<evidence type="ECO:0000259" key="5">
    <source>
        <dbReference type="Pfam" id="PF00149"/>
    </source>
</evidence>
<dbReference type="eggNOG" id="COG1409">
    <property type="taxonomic scope" value="Bacteria"/>
</dbReference>
<keyword evidence="2" id="KW-0378">Hydrolase</keyword>
<evidence type="ECO:0000256" key="2">
    <source>
        <dbReference type="ARBA" id="ARBA00022801"/>
    </source>
</evidence>
<dbReference type="PANTHER" id="PTHR42988">
    <property type="entry name" value="PHOSPHOHYDROLASE"/>
    <property type="match status" value="1"/>
</dbReference>
<dbReference type="InterPro" id="IPR029052">
    <property type="entry name" value="Metallo-depent_PP-like"/>
</dbReference>
<dbReference type="SUPFAM" id="SSF56300">
    <property type="entry name" value="Metallo-dependent phosphatases"/>
    <property type="match status" value="1"/>
</dbReference>
<evidence type="ECO:0000256" key="1">
    <source>
        <dbReference type="ARBA" id="ARBA00022723"/>
    </source>
</evidence>
<reference evidence="6 7" key="1">
    <citation type="journal article" date="2013" name="Genome Announc.">
        <title>Draft Genome of Spiribacter salinus M19-40, an Abundant Gammaproteobacterium in Aquatic Hypersaline Environments.</title>
        <authorList>
            <person name="Leon M.J."/>
            <person name="Ghai R."/>
            <person name="Fernandez A.B."/>
            <person name="Sanchez-Porro C."/>
            <person name="Rodriguez-Valera F."/>
            <person name="Ventosa A."/>
        </authorList>
    </citation>
    <scope>NUCLEOTIDE SEQUENCE [LARGE SCALE GENOMIC DNA]</scope>
    <source>
        <strain evidence="6">M19-40</strain>
    </source>
</reference>
<keyword evidence="7" id="KW-1185">Reference proteome</keyword>
<comment type="similarity">
    <text evidence="4">Belongs to the cyclic nucleotide phosphodiesterase class-III family.</text>
</comment>
<name>R4VQC9_9GAMM</name>
<accession>R4VQC9</accession>
<protein>
    <submittedName>
        <fullName evidence="6">Cyclic AMP phosphodiesterase</fullName>
    </submittedName>
</protein>
<organism evidence="6 7">
    <name type="scientific">Spiribacter salinus M19-40</name>
    <dbReference type="NCBI Taxonomy" id="1260251"/>
    <lineage>
        <taxon>Bacteria</taxon>
        <taxon>Pseudomonadati</taxon>
        <taxon>Pseudomonadota</taxon>
        <taxon>Gammaproteobacteria</taxon>
        <taxon>Chromatiales</taxon>
        <taxon>Ectothiorhodospiraceae</taxon>
        <taxon>Spiribacter</taxon>
    </lineage>
</organism>
<evidence type="ECO:0000313" key="7">
    <source>
        <dbReference type="Proteomes" id="UP000017881"/>
    </source>
</evidence>